<evidence type="ECO:0000256" key="2">
    <source>
        <dbReference type="SAM" id="Phobius"/>
    </source>
</evidence>
<dbReference type="EMBL" id="JBICYV010000010">
    <property type="protein sequence ID" value="MFG3012970.1"/>
    <property type="molecule type" value="Genomic_DNA"/>
</dbReference>
<proteinExistence type="predicted"/>
<keyword evidence="2" id="KW-0812">Transmembrane</keyword>
<evidence type="ECO:0000313" key="4">
    <source>
        <dbReference type="Proteomes" id="UP001604267"/>
    </source>
</evidence>
<keyword evidence="2" id="KW-0472">Membrane</keyword>
<organism evidence="3 4">
    <name type="scientific">Streptomyces cinerochromogenes</name>
    <dbReference type="NCBI Taxonomy" id="66422"/>
    <lineage>
        <taxon>Bacteria</taxon>
        <taxon>Bacillati</taxon>
        <taxon>Actinomycetota</taxon>
        <taxon>Actinomycetes</taxon>
        <taxon>Kitasatosporales</taxon>
        <taxon>Streptomycetaceae</taxon>
        <taxon>Streptomyces</taxon>
    </lineage>
</organism>
<sequence>MADVLRARTKVRELPAQAPRFSRMLAMWGAALPALAFFLFVCGAAELMMRRFKRRSVLRRGRGPEHRPLTGSAFNEFDLVFNGNKSIEIEQQQHEANRRDDQDDGAPPNTRIDLAGGTARIVLPPDREAVHRPRGGVRQP</sequence>
<dbReference type="RefSeq" id="WP_392819078.1">
    <property type="nucleotide sequence ID" value="NZ_JBICYV010000010.1"/>
</dbReference>
<dbReference type="Pfam" id="PF19690">
    <property type="entry name" value="DUF6191"/>
    <property type="match status" value="1"/>
</dbReference>
<name>A0ABW7B7Y5_9ACTN</name>
<dbReference type="InterPro" id="IPR045684">
    <property type="entry name" value="DUF6191"/>
</dbReference>
<gene>
    <name evidence="3" type="ORF">ACGFZB_21370</name>
</gene>
<feature type="region of interest" description="Disordered" evidence="1">
    <location>
        <begin position="91"/>
        <end position="118"/>
    </location>
</feature>
<comment type="caution">
    <text evidence="3">The sequence shown here is derived from an EMBL/GenBank/DDBJ whole genome shotgun (WGS) entry which is preliminary data.</text>
</comment>
<reference evidence="3 4" key="1">
    <citation type="submission" date="2024-10" db="EMBL/GenBank/DDBJ databases">
        <title>The Natural Products Discovery Center: Release of the First 8490 Sequenced Strains for Exploring Actinobacteria Biosynthetic Diversity.</title>
        <authorList>
            <person name="Kalkreuter E."/>
            <person name="Kautsar S.A."/>
            <person name="Yang D."/>
            <person name="Bader C.D."/>
            <person name="Teijaro C.N."/>
            <person name="Fluegel L."/>
            <person name="Davis C.M."/>
            <person name="Simpson J.R."/>
            <person name="Lauterbach L."/>
            <person name="Steele A.D."/>
            <person name="Gui C."/>
            <person name="Meng S."/>
            <person name="Li G."/>
            <person name="Viehrig K."/>
            <person name="Ye F."/>
            <person name="Su P."/>
            <person name="Kiefer A.F."/>
            <person name="Nichols A."/>
            <person name="Cepeda A.J."/>
            <person name="Yan W."/>
            <person name="Fan B."/>
            <person name="Jiang Y."/>
            <person name="Adhikari A."/>
            <person name="Zheng C.-J."/>
            <person name="Schuster L."/>
            <person name="Cowan T.M."/>
            <person name="Smanski M.J."/>
            <person name="Chevrette M.G."/>
            <person name="De Carvalho L.P.S."/>
            <person name="Shen B."/>
        </authorList>
    </citation>
    <scope>NUCLEOTIDE SEQUENCE [LARGE SCALE GENOMIC DNA]</scope>
    <source>
        <strain evidence="3 4">NPDC048320</strain>
    </source>
</reference>
<evidence type="ECO:0000313" key="3">
    <source>
        <dbReference type="EMBL" id="MFG3012970.1"/>
    </source>
</evidence>
<feature type="transmembrane region" description="Helical" evidence="2">
    <location>
        <begin position="25"/>
        <end position="49"/>
    </location>
</feature>
<protein>
    <submittedName>
        <fullName evidence="3">DUF6191 domain-containing protein</fullName>
    </submittedName>
</protein>
<accession>A0ABW7B7Y5</accession>
<feature type="compositionally biased region" description="Basic and acidic residues" evidence="1">
    <location>
        <begin position="91"/>
        <end position="101"/>
    </location>
</feature>
<keyword evidence="2" id="KW-1133">Transmembrane helix</keyword>
<keyword evidence="4" id="KW-1185">Reference proteome</keyword>
<evidence type="ECO:0000256" key="1">
    <source>
        <dbReference type="SAM" id="MobiDB-lite"/>
    </source>
</evidence>
<dbReference type="Proteomes" id="UP001604267">
    <property type="component" value="Unassembled WGS sequence"/>
</dbReference>